<dbReference type="PANTHER" id="PTHR37293">
    <property type="entry name" value="PHAGE REPLICATION PROTEIN-RELATED"/>
    <property type="match status" value="1"/>
</dbReference>
<feature type="domain" description="DnaB/C C-terminal" evidence="3">
    <location>
        <begin position="139"/>
        <end position="211"/>
    </location>
</feature>
<dbReference type="Gene3D" id="1.10.10.630">
    <property type="entry name" value="DnaD domain-like"/>
    <property type="match status" value="1"/>
</dbReference>
<evidence type="ECO:0000259" key="3">
    <source>
        <dbReference type="Pfam" id="PF07261"/>
    </source>
</evidence>
<accession>A0ABY5BNY7</accession>
<dbReference type="SUPFAM" id="SSF158499">
    <property type="entry name" value="DnaD domain-like"/>
    <property type="match status" value="1"/>
</dbReference>
<organism evidence="5 6">
    <name type="scientific">Fructilactobacillus myrtifloralis</name>
    <dbReference type="NCBI Taxonomy" id="2940301"/>
    <lineage>
        <taxon>Bacteria</taxon>
        <taxon>Bacillati</taxon>
        <taxon>Bacillota</taxon>
        <taxon>Bacilli</taxon>
        <taxon>Lactobacillales</taxon>
        <taxon>Lactobacillaceae</taxon>
        <taxon>Fructilactobacillus</taxon>
    </lineage>
</organism>
<dbReference type="InterPro" id="IPR053162">
    <property type="entry name" value="DnaD"/>
</dbReference>
<feature type="region of interest" description="Disordered" evidence="2">
    <location>
        <begin position="208"/>
        <end position="239"/>
    </location>
</feature>
<evidence type="ECO:0000259" key="4">
    <source>
        <dbReference type="Pfam" id="PF21984"/>
    </source>
</evidence>
<dbReference type="RefSeq" id="WP_252750217.1">
    <property type="nucleotide sequence ID" value="NZ_CP097116.1"/>
</dbReference>
<dbReference type="InterPro" id="IPR006343">
    <property type="entry name" value="DnaB/C_C"/>
</dbReference>
<dbReference type="Gene3D" id="1.10.10.10">
    <property type="entry name" value="Winged helix-like DNA-binding domain superfamily/Winged helix DNA-binding domain"/>
    <property type="match status" value="1"/>
</dbReference>
<feature type="compositionally biased region" description="Polar residues" evidence="2">
    <location>
        <begin position="112"/>
        <end position="132"/>
    </location>
</feature>
<reference evidence="5" key="1">
    <citation type="submission" date="2022-05" db="EMBL/GenBank/DDBJ databases">
        <authorList>
            <person name="Oliphant S.A."/>
            <person name="Watson-Haigh N.S."/>
            <person name="Sumby K.M."/>
            <person name="Gardner J.M."/>
            <person name="Jiranek V."/>
        </authorList>
    </citation>
    <scope>NUCLEOTIDE SEQUENCE</scope>
    <source>
        <strain evidence="5">KI16_H9</strain>
    </source>
</reference>
<name>A0ABY5BNY7_9LACO</name>
<dbReference type="PANTHER" id="PTHR37293:SF6">
    <property type="entry name" value="DNA REPLICATION PROTEIN DNAD"/>
    <property type="match status" value="1"/>
</dbReference>
<protein>
    <submittedName>
        <fullName evidence="5">DnaD domain protein</fullName>
    </submittedName>
</protein>
<sequence length="239" mass="26926">MSTTSSLAKYLNSGSINVSGFLLTNLANLNISGTELTMLLELQYFRSQGDRFPAAETLANAMGINEPAVYDLLHQLVSKKLISITTSADEKDEYSFAPLVAKLNELLQQVPDEQQPGSTPPTSETATPQTSISDREQTFKMINHEFGRMLSPIELETVTAWFDQDHYSAELIQLALREAVLNQVYNLKYMDRILLNWDKQHLQTAAQVEAHRTQRQEKQATGTEQPLPKVPLFKIKKDQ</sequence>
<feature type="compositionally biased region" description="Basic and acidic residues" evidence="2">
    <location>
        <begin position="209"/>
        <end position="218"/>
    </location>
</feature>
<dbReference type="Pfam" id="PF21984">
    <property type="entry name" value="DnaD_N"/>
    <property type="match status" value="1"/>
</dbReference>
<evidence type="ECO:0000256" key="1">
    <source>
        <dbReference type="ARBA" id="ARBA00093462"/>
    </source>
</evidence>
<dbReference type="InterPro" id="IPR053843">
    <property type="entry name" value="DnaD_N"/>
</dbReference>
<dbReference type="InterPro" id="IPR036388">
    <property type="entry name" value="WH-like_DNA-bd_sf"/>
</dbReference>
<proteinExistence type="inferred from homology"/>
<dbReference type="EMBL" id="CP097116">
    <property type="protein sequence ID" value="USS85322.1"/>
    <property type="molecule type" value="Genomic_DNA"/>
</dbReference>
<dbReference type="NCBIfam" id="TIGR01446">
    <property type="entry name" value="DnaD_dom"/>
    <property type="match status" value="1"/>
</dbReference>
<evidence type="ECO:0000313" key="5">
    <source>
        <dbReference type="EMBL" id="USS85322.1"/>
    </source>
</evidence>
<evidence type="ECO:0000256" key="2">
    <source>
        <dbReference type="SAM" id="MobiDB-lite"/>
    </source>
</evidence>
<dbReference type="Proteomes" id="UP001056707">
    <property type="component" value="Chromosome"/>
</dbReference>
<gene>
    <name evidence="5" type="ORF">M3M35_01265</name>
</gene>
<comment type="similarity">
    <text evidence="1">Belongs to the DnaB/DnaD family.</text>
</comment>
<evidence type="ECO:0000313" key="6">
    <source>
        <dbReference type="Proteomes" id="UP001056707"/>
    </source>
</evidence>
<keyword evidence="6" id="KW-1185">Reference proteome</keyword>
<dbReference type="Pfam" id="PF07261">
    <property type="entry name" value="DnaB_2"/>
    <property type="match status" value="1"/>
</dbReference>
<dbReference type="InterPro" id="IPR034829">
    <property type="entry name" value="DnaD-like_sf"/>
</dbReference>
<feature type="domain" description="DnaD N-terminal" evidence="4">
    <location>
        <begin position="19"/>
        <end position="110"/>
    </location>
</feature>
<feature type="region of interest" description="Disordered" evidence="2">
    <location>
        <begin position="112"/>
        <end position="134"/>
    </location>
</feature>